<feature type="compositionally biased region" description="Polar residues" evidence="1">
    <location>
        <begin position="79"/>
        <end position="91"/>
    </location>
</feature>
<protein>
    <recommendedName>
        <fullName evidence="2">UBL3-like ubiquitin domain-containing protein</fullName>
    </recommendedName>
</protein>
<dbReference type="InterPro" id="IPR040015">
    <property type="entry name" value="UBL3-like"/>
</dbReference>
<gene>
    <name evidence="3" type="ORF">AJ79_06757</name>
</gene>
<name>A0A2B7X9N5_9EURO</name>
<evidence type="ECO:0000259" key="2">
    <source>
        <dbReference type="Pfam" id="PF13881"/>
    </source>
</evidence>
<proteinExistence type="predicted"/>
<reference evidence="3 4" key="1">
    <citation type="submission" date="2017-10" db="EMBL/GenBank/DDBJ databases">
        <title>Comparative genomics in systemic dimorphic fungi from Ajellomycetaceae.</title>
        <authorList>
            <person name="Munoz J.F."/>
            <person name="Mcewen J.G."/>
            <person name="Clay O.K."/>
            <person name="Cuomo C.A."/>
        </authorList>
    </citation>
    <scope>NUCLEOTIDE SEQUENCE [LARGE SCALE GENOMIC DNA]</scope>
    <source>
        <strain evidence="3 4">UAMH5409</strain>
    </source>
</reference>
<feature type="region of interest" description="Disordered" evidence="1">
    <location>
        <begin position="1"/>
        <end position="148"/>
    </location>
</feature>
<keyword evidence="4" id="KW-1185">Reference proteome</keyword>
<dbReference type="SUPFAM" id="SSF54236">
    <property type="entry name" value="Ubiquitin-like"/>
    <property type="match status" value="1"/>
</dbReference>
<feature type="domain" description="UBL3-like ubiquitin" evidence="2">
    <location>
        <begin position="188"/>
        <end position="265"/>
    </location>
</feature>
<dbReference type="PANTHER" id="PTHR13169:SF0">
    <property type="entry name" value="UBIQUITIN-LIKE PROTEIN 3"/>
    <property type="match status" value="1"/>
</dbReference>
<feature type="compositionally biased region" description="Polar residues" evidence="1">
    <location>
        <begin position="103"/>
        <end position="123"/>
    </location>
</feature>
<dbReference type="InterPro" id="IPR039540">
    <property type="entry name" value="UBL3-like_ubiquitin_dom"/>
</dbReference>
<dbReference type="PANTHER" id="PTHR13169">
    <property type="entry name" value="UBIQUITIN-LIKE PROTEIN 3 HCG-1 PROTEIN"/>
    <property type="match status" value="1"/>
</dbReference>
<sequence>MASNAALPERGASLHLQPSDSEKMDSPDKSSSIPQDPPVSTTSTTTASAPAPESTATASAVDPSHPPATAKSTEHSDPPGTSTTVGENTLASGMPASQPPPAVTTTANGPPQQQTQSTALSPSETRESKPSDPAIGPSSDLPSPASKEAEDSGMVLVINLLLITGARHPFKIDGKYLRKRQVNVPDYNPYAMSVYTLKELIWKEWRSEWEPRPSSPSSIRLISFGKLLDDKAPLSDMKFSHTSPNVLHMTLKPQEVVDEEDAKAARSSSGRERDGGDPSPRCRCVIL</sequence>
<dbReference type="Proteomes" id="UP000223968">
    <property type="component" value="Unassembled WGS sequence"/>
</dbReference>
<accession>A0A2B7X9N5</accession>
<dbReference type="InterPro" id="IPR029071">
    <property type="entry name" value="Ubiquitin-like_domsf"/>
</dbReference>
<dbReference type="Gene3D" id="3.10.20.90">
    <property type="entry name" value="Phosphatidylinositol 3-kinase Catalytic Subunit, Chain A, domain 1"/>
    <property type="match status" value="1"/>
</dbReference>
<evidence type="ECO:0000313" key="4">
    <source>
        <dbReference type="Proteomes" id="UP000223968"/>
    </source>
</evidence>
<feature type="region of interest" description="Disordered" evidence="1">
    <location>
        <begin position="252"/>
        <end position="281"/>
    </location>
</feature>
<evidence type="ECO:0000313" key="3">
    <source>
        <dbReference type="EMBL" id="PGH05590.1"/>
    </source>
</evidence>
<dbReference type="AlphaFoldDB" id="A0A2B7X9N5"/>
<dbReference type="EMBL" id="PDNB01000124">
    <property type="protein sequence ID" value="PGH05590.1"/>
    <property type="molecule type" value="Genomic_DNA"/>
</dbReference>
<evidence type="ECO:0000256" key="1">
    <source>
        <dbReference type="SAM" id="MobiDB-lite"/>
    </source>
</evidence>
<dbReference type="OrthoDB" id="1043111at2759"/>
<dbReference type="Pfam" id="PF13881">
    <property type="entry name" value="Rad60-SLD_2"/>
    <property type="match status" value="1"/>
</dbReference>
<feature type="compositionally biased region" description="Low complexity" evidence="1">
    <location>
        <begin position="38"/>
        <end position="60"/>
    </location>
</feature>
<comment type="caution">
    <text evidence="3">The sequence shown here is derived from an EMBL/GenBank/DDBJ whole genome shotgun (WGS) entry which is preliminary data.</text>
</comment>
<organism evidence="3 4">
    <name type="scientific">Helicocarpus griseus UAMH5409</name>
    <dbReference type="NCBI Taxonomy" id="1447875"/>
    <lineage>
        <taxon>Eukaryota</taxon>
        <taxon>Fungi</taxon>
        <taxon>Dikarya</taxon>
        <taxon>Ascomycota</taxon>
        <taxon>Pezizomycotina</taxon>
        <taxon>Eurotiomycetes</taxon>
        <taxon>Eurotiomycetidae</taxon>
        <taxon>Onygenales</taxon>
        <taxon>Ajellomycetaceae</taxon>
        <taxon>Helicocarpus</taxon>
    </lineage>
</organism>
<dbReference type="STRING" id="1447875.A0A2B7X9N5"/>